<dbReference type="EMBL" id="VSRR010018029">
    <property type="protein sequence ID" value="MPC60913.1"/>
    <property type="molecule type" value="Genomic_DNA"/>
</dbReference>
<evidence type="ECO:0000313" key="2">
    <source>
        <dbReference type="Proteomes" id="UP000324222"/>
    </source>
</evidence>
<dbReference type="Proteomes" id="UP000324222">
    <property type="component" value="Unassembled WGS sequence"/>
</dbReference>
<keyword evidence="2" id="KW-1185">Reference proteome</keyword>
<proteinExistence type="predicted"/>
<dbReference type="AlphaFoldDB" id="A0A5B7GTG4"/>
<sequence>MFVRKTERSHFNFEKDSAASLYICSLISSRTDKVTLPARQHTTDHFDPACSIRRKDKVPQCHNQSPVFADHLDLVCGQLGASENYVAIELVKTVAINLLTSIDPSNVNKMV</sequence>
<comment type="caution">
    <text evidence="1">The sequence shown here is derived from an EMBL/GenBank/DDBJ whole genome shotgun (WGS) entry which is preliminary data.</text>
</comment>
<reference evidence="1 2" key="1">
    <citation type="submission" date="2019-05" db="EMBL/GenBank/DDBJ databases">
        <title>Another draft genome of Portunus trituberculatus and its Hox gene families provides insights of decapod evolution.</title>
        <authorList>
            <person name="Jeong J.-H."/>
            <person name="Song I."/>
            <person name="Kim S."/>
            <person name="Choi T."/>
            <person name="Kim D."/>
            <person name="Ryu S."/>
            <person name="Kim W."/>
        </authorList>
    </citation>
    <scope>NUCLEOTIDE SEQUENCE [LARGE SCALE GENOMIC DNA]</scope>
    <source>
        <tissue evidence="1">Muscle</tissue>
    </source>
</reference>
<protein>
    <submittedName>
        <fullName evidence="1">Uncharacterized protein</fullName>
    </submittedName>
</protein>
<accession>A0A5B7GTG4</accession>
<evidence type="ECO:0000313" key="1">
    <source>
        <dbReference type="EMBL" id="MPC60913.1"/>
    </source>
</evidence>
<name>A0A5B7GTG4_PORTR</name>
<gene>
    <name evidence="1" type="ORF">E2C01_054973</name>
</gene>
<organism evidence="1 2">
    <name type="scientific">Portunus trituberculatus</name>
    <name type="common">Swimming crab</name>
    <name type="synonym">Neptunus trituberculatus</name>
    <dbReference type="NCBI Taxonomy" id="210409"/>
    <lineage>
        <taxon>Eukaryota</taxon>
        <taxon>Metazoa</taxon>
        <taxon>Ecdysozoa</taxon>
        <taxon>Arthropoda</taxon>
        <taxon>Crustacea</taxon>
        <taxon>Multicrustacea</taxon>
        <taxon>Malacostraca</taxon>
        <taxon>Eumalacostraca</taxon>
        <taxon>Eucarida</taxon>
        <taxon>Decapoda</taxon>
        <taxon>Pleocyemata</taxon>
        <taxon>Brachyura</taxon>
        <taxon>Eubrachyura</taxon>
        <taxon>Portunoidea</taxon>
        <taxon>Portunidae</taxon>
        <taxon>Portuninae</taxon>
        <taxon>Portunus</taxon>
    </lineage>
</organism>